<evidence type="ECO:0000256" key="3">
    <source>
        <dbReference type="ARBA" id="ARBA00022989"/>
    </source>
</evidence>
<protein>
    <recommendedName>
        <fullName evidence="8">TonB C-terminal domain-containing protein</fullName>
    </recommendedName>
</protein>
<dbReference type="NCBIfam" id="TIGR01352">
    <property type="entry name" value="tonB_Cterm"/>
    <property type="match status" value="1"/>
</dbReference>
<keyword evidence="3 5" id="KW-1133">Transmembrane helix</keyword>
<accession>A0A1Y5FBY2</accession>
<evidence type="ECO:0000256" key="2">
    <source>
        <dbReference type="ARBA" id="ARBA00022692"/>
    </source>
</evidence>
<dbReference type="Gene3D" id="3.30.1150.10">
    <property type="match status" value="1"/>
</dbReference>
<proteinExistence type="predicted"/>
<evidence type="ECO:0000256" key="4">
    <source>
        <dbReference type="ARBA" id="ARBA00023136"/>
    </source>
</evidence>
<keyword evidence="2 5" id="KW-0812">Transmembrane</keyword>
<evidence type="ECO:0000256" key="5">
    <source>
        <dbReference type="SAM" id="Phobius"/>
    </source>
</evidence>
<dbReference type="Proteomes" id="UP000196531">
    <property type="component" value="Unassembled WGS sequence"/>
</dbReference>
<evidence type="ECO:0000313" key="6">
    <source>
        <dbReference type="EMBL" id="OUR96370.1"/>
    </source>
</evidence>
<feature type="transmembrane region" description="Helical" evidence="5">
    <location>
        <begin position="14"/>
        <end position="36"/>
    </location>
</feature>
<dbReference type="Pfam" id="PF13103">
    <property type="entry name" value="TonB_2"/>
    <property type="match status" value="1"/>
</dbReference>
<gene>
    <name evidence="6" type="ORF">A9Q84_08430</name>
</gene>
<evidence type="ECO:0000256" key="1">
    <source>
        <dbReference type="ARBA" id="ARBA00004167"/>
    </source>
</evidence>
<dbReference type="EMBL" id="MAAO01000006">
    <property type="protein sequence ID" value="OUR96370.1"/>
    <property type="molecule type" value="Genomic_DNA"/>
</dbReference>
<keyword evidence="4 5" id="KW-0472">Membrane</keyword>
<evidence type="ECO:0000313" key="7">
    <source>
        <dbReference type="Proteomes" id="UP000196531"/>
    </source>
</evidence>
<dbReference type="GO" id="GO:0016020">
    <property type="term" value="C:membrane"/>
    <property type="evidence" value="ECO:0007669"/>
    <property type="project" value="UniProtKB-SubCell"/>
</dbReference>
<name>A0A1Y5FBY2_9BACT</name>
<comment type="subcellular location">
    <subcellularLocation>
        <location evidence="1">Membrane</location>
        <topology evidence="1">Single-pass membrane protein</topology>
    </subcellularLocation>
</comment>
<sequence length="266" mass="30072">MNVGISENKTFKYYFSWSMFFHISLVLLFLLIGKLFHDKINSTRDFNMKLIEASVKVDLVAMPKFTLKELKALPPVARGEDIEVVKKEIVPDKISKDDVVFEKKVKKVNFLDMMKSLSKKKVKKSKVKKVKKKRGQRNGLNIDSRTLDKLVAEGNKVSKGLALSGTGSSNTDMTEFNLYMSSLPVHIKTHWNIPRYLKVQNLKCRIRIYLKSNGALLKAEVFETSGVTEFDEKAMRAVKAAAPFPTVPNQNTSNALKGEIVLGFPL</sequence>
<reference evidence="7" key="1">
    <citation type="journal article" date="2017" name="Proc. Natl. Acad. Sci. U.S.A.">
        <title>Simulation of Deepwater Horizon oil plume reveals substrate specialization within a complex community of hydrocarbon-degraders.</title>
        <authorList>
            <person name="Hu P."/>
            <person name="Dubinsky E.A."/>
            <person name="Probst A.J."/>
            <person name="Wang J."/>
            <person name="Sieber C.M.K."/>
            <person name="Tom L.M."/>
            <person name="Gardinali P."/>
            <person name="Banfield J.F."/>
            <person name="Atlas R.M."/>
            <person name="Andersen G.L."/>
        </authorList>
    </citation>
    <scope>NUCLEOTIDE SEQUENCE [LARGE SCALE GENOMIC DNA]</scope>
</reference>
<comment type="caution">
    <text evidence="6">The sequence shown here is derived from an EMBL/GenBank/DDBJ whole genome shotgun (WGS) entry which is preliminary data.</text>
</comment>
<evidence type="ECO:0008006" key="8">
    <source>
        <dbReference type="Google" id="ProtNLM"/>
    </source>
</evidence>
<dbReference type="SUPFAM" id="SSF74653">
    <property type="entry name" value="TolA/TonB C-terminal domain"/>
    <property type="match status" value="1"/>
</dbReference>
<dbReference type="AlphaFoldDB" id="A0A1Y5FBY2"/>
<dbReference type="InterPro" id="IPR006260">
    <property type="entry name" value="TonB/TolA_C"/>
</dbReference>
<organism evidence="6 7">
    <name type="scientific">Halobacteriovorax marinus</name>
    <dbReference type="NCBI Taxonomy" id="97084"/>
    <lineage>
        <taxon>Bacteria</taxon>
        <taxon>Pseudomonadati</taxon>
        <taxon>Bdellovibrionota</taxon>
        <taxon>Bacteriovoracia</taxon>
        <taxon>Bacteriovoracales</taxon>
        <taxon>Halobacteriovoraceae</taxon>
        <taxon>Halobacteriovorax</taxon>
    </lineage>
</organism>